<dbReference type="EMBL" id="MU277223">
    <property type="protein sequence ID" value="KAI0059890.1"/>
    <property type="molecule type" value="Genomic_DNA"/>
</dbReference>
<proteinExistence type="predicted"/>
<protein>
    <submittedName>
        <fullName evidence="1">Uncharacterized protein</fullName>
    </submittedName>
</protein>
<evidence type="ECO:0000313" key="1">
    <source>
        <dbReference type="EMBL" id="KAI0059890.1"/>
    </source>
</evidence>
<comment type="caution">
    <text evidence="1">The sequence shown here is derived from an EMBL/GenBank/DDBJ whole genome shotgun (WGS) entry which is preliminary data.</text>
</comment>
<evidence type="ECO:0000313" key="2">
    <source>
        <dbReference type="Proteomes" id="UP000814140"/>
    </source>
</evidence>
<gene>
    <name evidence="1" type="ORF">BV25DRAFT_1828613</name>
</gene>
<accession>A0ACB8SUT7</accession>
<name>A0ACB8SUT7_9AGAM</name>
<sequence length="209" mass="23596">MTTETDPVVEIVTFRPNATFTKEPEKFRLVREWVERAKSKGMNGQYWGQGVEKPHNVHWFLLWDSRAAHAVVQAEPDYPAFVKQIEELADGPIRVLHVHFSTHPPTKWLEAPVTEVDIYKFSGDIVEYEKKTMKLAAYIQASHPSGYMGSTIGTALEENGTVGVYMGAWETVEHHTALGEDETFMEMTEGLVGDLTDLQAMHVTLQPHA</sequence>
<keyword evidence="2" id="KW-1185">Reference proteome</keyword>
<reference evidence="1" key="1">
    <citation type="submission" date="2021-03" db="EMBL/GenBank/DDBJ databases">
        <authorList>
            <consortium name="DOE Joint Genome Institute"/>
            <person name="Ahrendt S."/>
            <person name="Looney B.P."/>
            <person name="Miyauchi S."/>
            <person name="Morin E."/>
            <person name="Drula E."/>
            <person name="Courty P.E."/>
            <person name="Chicoki N."/>
            <person name="Fauchery L."/>
            <person name="Kohler A."/>
            <person name="Kuo A."/>
            <person name="Labutti K."/>
            <person name="Pangilinan J."/>
            <person name="Lipzen A."/>
            <person name="Riley R."/>
            <person name="Andreopoulos W."/>
            <person name="He G."/>
            <person name="Johnson J."/>
            <person name="Barry K.W."/>
            <person name="Grigoriev I.V."/>
            <person name="Nagy L."/>
            <person name="Hibbett D."/>
            <person name="Henrissat B."/>
            <person name="Matheny P.B."/>
            <person name="Labbe J."/>
            <person name="Martin F."/>
        </authorList>
    </citation>
    <scope>NUCLEOTIDE SEQUENCE</scope>
    <source>
        <strain evidence="1">HHB10654</strain>
    </source>
</reference>
<reference evidence="1" key="2">
    <citation type="journal article" date="2022" name="New Phytol.">
        <title>Evolutionary transition to the ectomycorrhizal habit in the genomes of a hyperdiverse lineage of mushroom-forming fungi.</title>
        <authorList>
            <person name="Looney B."/>
            <person name="Miyauchi S."/>
            <person name="Morin E."/>
            <person name="Drula E."/>
            <person name="Courty P.E."/>
            <person name="Kohler A."/>
            <person name="Kuo A."/>
            <person name="LaButti K."/>
            <person name="Pangilinan J."/>
            <person name="Lipzen A."/>
            <person name="Riley R."/>
            <person name="Andreopoulos W."/>
            <person name="He G."/>
            <person name="Johnson J."/>
            <person name="Nolan M."/>
            <person name="Tritt A."/>
            <person name="Barry K.W."/>
            <person name="Grigoriev I.V."/>
            <person name="Nagy L.G."/>
            <person name="Hibbett D."/>
            <person name="Henrissat B."/>
            <person name="Matheny P.B."/>
            <person name="Labbe J."/>
            <person name="Martin F.M."/>
        </authorList>
    </citation>
    <scope>NUCLEOTIDE SEQUENCE</scope>
    <source>
        <strain evidence="1">HHB10654</strain>
    </source>
</reference>
<dbReference type="Proteomes" id="UP000814140">
    <property type="component" value="Unassembled WGS sequence"/>
</dbReference>
<organism evidence="1 2">
    <name type="scientific">Artomyces pyxidatus</name>
    <dbReference type="NCBI Taxonomy" id="48021"/>
    <lineage>
        <taxon>Eukaryota</taxon>
        <taxon>Fungi</taxon>
        <taxon>Dikarya</taxon>
        <taxon>Basidiomycota</taxon>
        <taxon>Agaricomycotina</taxon>
        <taxon>Agaricomycetes</taxon>
        <taxon>Russulales</taxon>
        <taxon>Auriscalpiaceae</taxon>
        <taxon>Artomyces</taxon>
    </lineage>
</organism>